<dbReference type="PANTHER" id="PTHR43394">
    <property type="entry name" value="ATP-DEPENDENT PERMEASE MDL1, MITOCHONDRIAL"/>
    <property type="match status" value="1"/>
</dbReference>
<feature type="domain" description="ABC transporter" evidence="9">
    <location>
        <begin position="383"/>
        <end position="617"/>
    </location>
</feature>
<accession>A0ABV8TV54</accession>
<dbReference type="SUPFAM" id="SSF52540">
    <property type="entry name" value="P-loop containing nucleoside triphosphate hydrolases"/>
    <property type="match status" value="1"/>
</dbReference>
<evidence type="ECO:0000256" key="5">
    <source>
        <dbReference type="ARBA" id="ARBA00022989"/>
    </source>
</evidence>
<evidence type="ECO:0000256" key="2">
    <source>
        <dbReference type="ARBA" id="ARBA00022692"/>
    </source>
</evidence>
<dbReference type="PANTHER" id="PTHR43394:SF1">
    <property type="entry name" value="ATP-BINDING CASSETTE SUB-FAMILY B MEMBER 10, MITOCHONDRIAL"/>
    <property type="match status" value="1"/>
</dbReference>
<dbReference type="InterPro" id="IPR003439">
    <property type="entry name" value="ABC_transporter-like_ATP-bd"/>
</dbReference>
<comment type="caution">
    <text evidence="11">The sequence shown here is derived from an EMBL/GenBank/DDBJ whole genome shotgun (WGS) entry which is preliminary data.</text>
</comment>
<organism evidence="11 12">
    <name type="scientific">Salininema proteolyticum</name>
    <dbReference type="NCBI Taxonomy" id="1607685"/>
    <lineage>
        <taxon>Bacteria</taxon>
        <taxon>Bacillati</taxon>
        <taxon>Actinomycetota</taxon>
        <taxon>Actinomycetes</taxon>
        <taxon>Glycomycetales</taxon>
        <taxon>Glycomycetaceae</taxon>
        <taxon>Salininema</taxon>
    </lineage>
</organism>
<dbReference type="RefSeq" id="WP_380618612.1">
    <property type="nucleotide sequence ID" value="NZ_JBHSDK010000008.1"/>
</dbReference>
<evidence type="ECO:0000313" key="11">
    <source>
        <dbReference type="EMBL" id="MFC4334678.1"/>
    </source>
</evidence>
<dbReference type="Gene3D" id="3.40.50.300">
    <property type="entry name" value="P-loop containing nucleotide triphosphate hydrolases"/>
    <property type="match status" value="1"/>
</dbReference>
<dbReference type="InterPro" id="IPR011527">
    <property type="entry name" value="ABC1_TM_dom"/>
</dbReference>
<proteinExistence type="predicted"/>
<feature type="domain" description="ABC transmembrane type-1" evidence="10">
    <location>
        <begin position="63"/>
        <end position="349"/>
    </location>
</feature>
<evidence type="ECO:0000256" key="6">
    <source>
        <dbReference type="ARBA" id="ARBA00023136"/>
    </source>
</evidence>
<dbReference type="Pfam" id="PF00005">
    <property type="entry name" value="ABC_tran"/>
    <property type="match status" value="1"/>
</dbReference>
<evidence type="ECO:0000256" key="4">
    <source>
        <dbReference type="ARBA" id="ARBA00022840"/>
    </source>
</evidence>
<dbReference type="InterPro" id="IPR003593">
    <property type="entry name" value="AAA+_ATPase"/>
</dbReference>
<dbReference type="GO" id="GO:0005524">
    <property type="term" value="F:ATP binding"/>
    <property type="evidence" value="ECO:0007669"/>
    <property type="project" value="UniProtKB-KW"/>
</dbReference>
<protein>
    <submittedName>
        <fullName evidence="11">ABC transporter ATP-binding protein</fullName>
    </submittedName>
</protein>
<comment type="subcellular location">
    <subcellularLocation>
        <location evidence="1">Cell membrane</location>
        <topology evidence="1">Multi-pass membrane protein</topology>
    </subcellularLocation>
</comment>
<keyword evidence="6 8" id="KW-0472">Membrane</keyword>
<dbReference type="Proteomes" id="UP001595823">
    <property type="component" value="Unassembled WGS sequence"/>
</dbReference>
<keyword evidence="4 11" id="KW-0067">ATP-binding</keyword>
<name>A0ABV8TV54_9ACTN</name>
<dbReference type="SMART" id="SM00382">
    <property type="entry name" value="AAA"/>
    <property type="match status" value="1"/>
</dbReference>
<dbReference type="InterPro" id="IPR027417">
    <property type="entry name" value="P-loop_NTPase"/>
</dbReference>
<dbReference type="InterPro" id="IPR036640">
    <property type="entry name" value="ABC1_TM_sf"/>
</dbReference>
<dbReference type="EMBL" id="JBHSDK010000008">
    <property type="protein sequence ID" value="MFC4334678.1"/>
    <property type="molecule type" value="Genomic_DNA"/>
</dbReference>
<evidence type="ECO:0000259" key="9">
    <source>
        <dbReference type="PROSITE" id="PS50893"/>
    </source>
</evidence>
<keyword evidence="2 8" id="KW-0812">Transmembrane</keyword>
<feature type="region of interest" description="Disordered" evidence="7">
    <location>
        <begin position="1"/>
        <end position="29"/>
    </location>
</feature>
<dbReference type="PROSITE" id="PS00211">
    <property type="entry name" value="ABC_TRANSPORTER_1"/>
    <property type="match status" value="1"/>
</dbReference>
<dbReference type="Gene3D" id="1.20.1560.10">
    <property type="entry name" value="ABC transporter type 1, transmembrane domain"/>
    <property type="match status" value="1"/>
</dbReference>
<feature type="transmembrane region" description="Helical" evidence="8">
    <location>
        <begin position="99"/>
        <end position="120"/>
    </location>
</feature>
<feature type="transmembrane region" description="Helical" evidence="8">
    <location>
        <begin position="208"/>
        <end position="225"/>
    </location>
</feature>
<reference evidence="12" key="1">
    <citation type="journal article" date="2019" name="Int. J. Syst. Evol. Microbiol.">
        <title>The Global Catalogue of Microorganisms (GCM) 10K type strain sequencing project: providing services to taxonomists for standard genome sequencing and annotation.</title>
        <authorList>
            <consortium name="The Broad Institute Genomics Platform"/>
            <consortium name="The Broad Institute Genome Sequencing Center for Infectious Disease"/>
            <person name="Wu L."/>
            <person name="Ma J."/>
        </authorList>
    </citation>
    <scope>NUCLEOTIDE SEQUENCE [LARGE SCALE GENOMIC DNA]</scope>
    <source>
        <strain evidence="12">IBRC-M 10908</strain>
    </source>
</reference>
<keyword evidence="3" id="KW-0547">Nucleotide-binding</keyword>
<evidence type="ECO:0000313" key="12">
    <source>
        <dbReference type="Proteomes" id="UP001595823"/>
    </source>
</evidence>
<dbReference type="InterPro" id="IPR039421">
    <property type="entry name" value="Type_1_exporter"/>
</dbReference>
<evidence type="ECO:0000256" key="8">
    <source>
        <dbReference type="SAM" id="Phobius"/>
    </source>
</evidence>
<dbReference type="SUPFAM" id="SSF90123">
    <property type="entry name" value="ABC transporter transmembrane region"/>
    <property type="match status" value="1"/>
</dbReference>
<evidence type="ECO:0000256" key="1">
    <source>
        <dbReference type="ARBA" id="ARBA00004651"/>
    </source>
</evidence>
<evidence type="ECO:0000259" key="10">
    <source>
        <dbReference type="PROSITE" id="PS50929"/>
    </source>
</evidence>
<keyword evidence="5 8" id="KW-1133">Transmembrane helix</keyword>
<feature type="compositionally biased region" description="Basic and acidic residues" evidence="7">
    <location>
        <begin position="9"/>
        <end position="29"/>
    </location>
</feature>
<sequence>MSLDQKTAPAERAEAEDWKGRSDDADAERTLAESDDQASLVRIRRRSFHLLGWMLNPHKRAMVTLGAMLVVGTLASLAGPFLAMLAIDHAIPQITERGSYTYLIWIAVAFALISVVYYASTRLFIVYSAKISQEMLARLRKRVFRKFQQLSVSFHERFTSGRVVSRQTSDMESINELASQGAEELIVSSLSIVVIGAVLAVMDPVLALAAFVAIPCMIVLARWFSRVSAIAYRRSRETVADLIVYFVESMGGIKAVQSYRREDRDREIFHRLNQANRYAQAKGFKHNAKFGGGTKLIGNAVIVGVLLFGGWRVMNGDTEIGVLAAFVLYLKRFFDPIQELAMFYNTLQSGSAALEKLSGVLDEPVEVADPERPEPLGTARGEVVFTDVEFRYRDDEVVLPGLNLTVPAGQTVAMVGATGAGKTTIAKLVSRFYDPNKGRVELDGRDLRDLSDEDLRANVVLITQENFLFDGTIAENIELGRPGADREEIERAAKVVGADEFVRDLPEGFDTHVKKRGGRLSAGQRQLVVFARAVLADPRVLILDEATSSLDIPSERLVQRALKTILADRTAVIIAHRLSTVEIADRVLVLDSGRITEDGSPSELTAGEGGYARLHRQWEDSLV</sequence>
<dbReference type="PROSITE" id="PS50893">
    <property type="entry name" value="ABC_TRANSPORTER_2"/>
    <property type="match status" value="1"/>
</dbReference>
<dbReference type="InterPro" id="IPR017871">
    <property type="entry name" value="ABC_transporter-like_CS"/>
</dbReference>
<feature type="transmembrane region" description="Helical" evidence="8">
    <location>
        <begin position="296"/>
        <end position="314"/>
    </location>
</feature>
<gene>
    <name evidence="11" type="ORF">ACFPET_05650</name>
</gene>
<dbReference type="CDD" id="cd18546">
    <property type="entry name" value="ABC_6TM_Rv0194_D2_like"/>
    <property type="match status" value="1"/>
</dbReference>
<feature type="transmembrane region" description="Helical" evidence="8">
    <location>
        <begin position="63"/>
        <end position="87"/>
    </location>
</feature>
<evidence type="ECO:0000256" key="3">
    <source>
        <dbReference type="ARBA" id="ARBA00022741"/>
    </source>
</evidence>
<dbReference type="PROSITE" id="PS50929">
    <property type="entry name" value="ABC_TM1F"/>
    <property type="match status" value="1"/>
</dbReference>
<dbReference type="Pfam" id="PF00664">
    <property type="entry name" value="ABC_membrane"/>
    <property type="match status" value="1"/>
</dbReference>
<feature type="transmembrane region" description="Helical" evidence="8">
    <location>
        <begin position="185"/>
        <end position="202"/>
    </location>
</feature>
<evidence type="ECO:0000256" key="7">
    <source>
        <dbReference type="SAM" id="MobiDB-lite"/>
    </source>
</evidence>
<keyword evidence="12" id="KW-1185">Reference proteome</keyword>